<reference evidence="1" key="2">
    <citation type="journal article" date="2015" name="Data Brief">
        <title>Shoot transcriptome of the giant reed, Arundo donax.</title>
        <authorList>
            <person name="Barrero R.A."/>
            <person name="Guerrero F.D."/>
            <person name="Moolhuijzen P."/>
            <person name="Goolsby J.A."/>
            <person name="Tidwell J."/>
            <person name="Bellgard S.E."/>
            <person name="Bellgard M.I."/>
        </authorList>
    </citation>
    <scope>NUCLEOTIDE SEQUENCE</scope>
    <source>
        <tissue evidence="1">Shoot tissue taken approximately 20 cm above the soil surface</tissue>
    </source>
</reference>
<name>A0A0A9B1V9_ARUDO</name>
<sequence>MVILMTNGSKLFSIYVSEQEGILILSQNQNQYESLSPIISTPRAKWIIFSVKRLIKALSSVQAVFCLNSGSSLFHLFNATGKKKSTMFSVL</sequence>
<protein>
    <submittedName>
        <fullName evidence="1">Uncharacterized protein</fullName>
    </submittedName>
</protein>
<dbReference type="EMBL" id="GBRH01242775">
    <property type="protein sequence ID" value="JAD55120.1"/>
    <property type="molecule type" value="Transcribed_RNA"/>
</dbReference>
<organism evidence="1">
    <name type="scientific">Arundo donax</name>
    <name type="common">Giant reed</name>
    <name type="synonym">Donax arundinaceus</name>
    <dbReference type="NCBI Taxonomy" id="35708"/>
    <lineage>
        <taxon>Eukaryota</taxon>
        <taxon>Viridiplantae</taxon>
        <taxon>Streptophyta</taxon>
        <taxon>Embryophyta</taxon>
        <taxon>Tracheophyta</taxon>
        <taxon>Spermatophyta</taxon>
        <taxon>Magnoliopsida</taxon>
        <taxon>Liliopsida</taxon>
        <taxon>Poales</taxon>
        <taxon>Poaceae</taxon>
        <taxon>PACMAD clade</taxon>
        <taxon>Arundinoideae</taxon>
        <taxon>Arundineae</taxon>
        <taxon>Arundo</taxon>
    </lineage>
</organism>
<dbReference type="AlphaFoldDB" id="A0A0A9B1V9"/>
<proteinExistence type="predicted"/>
<reference evidence="1" key="1">
    <citation type="submission" date="2014-09" db="EMBL/GenBank/DDBJ databases">
        <authorList>
            <person name="Magalhaes I.L.F."/>
            <person name="Oliveira U."/>
            <person name="Santos F.R."/>
            <person name="Vidigal T.H.D.A."/>
            <person name="Brescovit A.D."/>
            <person name="Santos A.J."/>
        </authorList>
    </citation>
    <scope>NUCLEOTIDE SEQUENCE</scope>
    <source>
        <tissue evidence="1">Shoot tissue taken approximately 20 cm above the soil surface</tissue>
    </source>
</reference>
<accession>A0A0A9B1V9</accession>
<evidence type="ECO:0000313" key="1">
    <source>
        <dbReference type="EMBL" id="JAD55120.1"/>
    </source>
</evidence>